<evidence type="ECO:0000256" key="2">
    <source>
        <dbReference type="ARBA" id="ARBA00023002"/>
    </source>
</evidence>
<reference evidence="4" key="1">
    <citation type="submission" date="2020-11" db="EMBL/GenBank/DDBJ databases">
        <authorList>
            <person name="Konstantinou D."/>
            <person name="Gkelis S."/>
            <person name="Popin R."/>
            <person name="Fewer D."/>
            <person name="Sivonen K."/>
        </authorList>
    </citation>
    <scope>NUCLEOTIDE SEQUENCE</scope>
    <source>
        <strain evidence="4">TAU-MAC 1115</strain>
    </source>
</reference>
<dbReference type="PANTHER" id="PTHR43976:SF16">
    <property type="entry name" value="SHORT-CHAIN DEHYDROGENASE_REDUCTASE FAMILY PROTEIN"/>
    <property type="match status" value="1"/>
</dbReference>
<keyword evidence="5" id="KW-1185">Reference proteome</keyword>
<keyword evidence="2" id="KW-0560">Oxidoreductase</keyword>
<dbReference type="AlphaFoldDB" id="A0A947DMR7"/>
<dbReference type="InterPro" id="IPR036291">
    <property type="entry name" value="NAD(P)-bd_dom_sf"/>
</dbReference>
<dbReference type="InterPro" id="IPR020904">
    <property type="entry name" value="Sc_DH/Rdtase_CS"/>
</dbReference>
<evidence type="ECO:0000256" key="3">
    <source>
        <dbReference type="RuleBase" id="RU000363"/>
    </source>
</evidence>
<sequence length="278" mass="29902">MTHTVLITGCSSGFGKLTAKTFSQKGWNVIATMRSPEKEIELTELSNVLVTKLDVTDPASIAAAIQQGVAQFGRIDVLVNNAGYGGHAIFEQATDASIRDMFETNVFGTMNTMRAVLPMMRAQGGGTIINVTSMAALIPVPGNSIYTATKHATGGLTEAMALEYEPLGIRIRLVEPGAFPTTRFTANVDTTVTDNDEVLKAYDHRLRQHFAKQVEQVAAASDRVNDPQDVAETIYECATQDTPIHNPVGSDAAMLAEMIAAAESRQAFIEQVTPLLMP</sequence>
<dbReference type="FunFam" id="3.40.50.720:FF:000084">
    <property type="entry name" value="Short-chain dehydrogenase reductase"/>
    <property type="match status" value="1"/>
</dbReference>
<comment type="similarity">
    <text evidence="1 3">Belongs to the short-chain dehydrogenases/reductases (SDR) family.</text>
</comment>
<name>A0A947DMR7_9CYAN</name>
<reference evidence="4" key="2">
    <citation type="journal article" date="2021" name="Mar. Drugs">
        <title>Genome Reduction and Secondary Metabolism of the Marine Sponge-Associated Cyanobacterium Leptothoe.</title>
        <authorList>
            <person name="Konstantinou D."/>
            <person name="Popin R.V."/>
            <person name="Fewer D.P."/>
            <person name="Sivonen K."/>
            <person name="Gkelis S."/>
        </authorList>
    </citation>
    <scope>NUCLEOTIDE SEQUENCE</scope>
    <source>
        <strain evidence="4">TAU-MAC 1115</strain>
    </source>
</reference>
<accession>A0A947DMR7</accession>
<dbReference type="EMBL" id="JADOES010000061">
    <property type="protein sequence ID" value="MBT9317826.1"/>
    <property type="molecule type" value="Genomic_DNA"/>
</dbReference>
<dbReference type="GO" id="GO:0016491">
    <property type="term" value="F:oxidoreductase activity"/>
    <property type="evidence" value="ECO:0007669"/>
    <property type="project" value="UniProtKB-KW"/>
</dbReference>
<dbReference type="InterPro" id="IPR002347">
    <property type="entry name" value="SDR_fam"/>
</dbReference>
<dbReference type="PANTHER" id="PTHR43976">
    <property type="entry name" value="SHORT CHAIN DEHYDROGENASE"/>
    <property type="match status" value="1"/>
</dbReference>
<dbReference type="PRINTS" id="PR00080">
    <property type="entry name" value="SDRFAMILY"/>
</dbReference>
<dbReference type="RefSeq" id="WP_215610890.1">
    <property type="nucleotide sequence ID" value="NZ_JADOES010000061.1"/>
</dbReference>
<dbReference type="SUPFAM" id="SSF51735">
    <property type="entry name" value="NAD(P)-binding Rossmann-fold domains"/>
    <property type="match status" value="1"/>
</dbReference>
<proteinExistence type="inferred from homology"/>
<dbReference type="Proteomes" id="UP000717364">
    <property type="component" value="Unassembled WGS sequence"/>
</dbReference>
<dbReference type="PROSITE" id="PS00061">
    <property type="entry name" value="ADH_SHORT"/>
    <property type="match status" value="1"/>
</dbReference>
<dbReference type="PRINTS" id="PR00081">
    <property type="entry name" value="GDHRDH"/>
</dbReference>
<dbReference type="InterPro" id="IPR051911">
    <property type="entry name" value="SDR_oxidoreductase"/>
</dbReference>
<comment type="caution">
    <text evidence="4">The sequence shown here is derived from an EMBL/GenBank/DDBJ whole genome shotgun (WGS) entry which is preliminary data.</text>
</comment>
<gene>
    <name evidence="4" type="ORF">IXB50_20620</name>
</gene>
<evidence type="ECO:0000313" key="5">
    <source>
        <dbReference type="Proteomes" id="UP000717364"/>
    </source>
</evidence>
<organism evidence="4 5">
    <name type="scientific">Leptothoe spongobia TAU-MAC 1115</name>
    <dbReference type="NCBI Taxonomy" id="1967444"/>
    <lineage>
        <taxon>Bacteria</taxon>
        <taxon>Bacillati</taxon>
        <taxon>Cyanobacteriota</taxon>
        <taxon>Cyanophyceae</taxon>
        <taxon>Nodosilineales</taxon>
        <taxon>Cymatolegaceae</taxon>
        <taxon>Leptothoe</taxon>
        <taxon>Leptothoe spongobia</taxon>
    </lineage>
</organism>
<evidence type="ECO:0000256" key="1">
    <source>
        <dbReference type="ARBA" id="ARBA00006484"/>
    </source>
</evidence>
<dbReference type="Gene3D" id="3.40.50.720">
    <property type="entry name" value="NAD(P)-binding Rossmann-like Domain"/>
    <property type="match status" value="1"/>
</dbReference>
<protein>
    <submittedName>
        <fullName evidence="4">SDR family oxidoreductase</fullName>
    </submittedName>
</protein>
<evidence type="ECO:0000313" key="4">
    <source>
        <dbReference type="EMBL" id="MBT9317826.1"/>
    </source>
</evidence>
<dbReference type="CDD" id="cd05374">
    <property type="entry name" value="17beta-HSD-like_SDR_c"/>
    <property type="match status" value="1"/>
</dbReference>
<dbReference type="Pfam" id="PF00106">
    <property type="entry name" value="adh_short"/>
    <property type="match status" value="1"/>
</dbReference>